<evidence type="ECO:0000256" key="4">
    <source>
        <dbReference type="ARBA" id="ARBA00022832"/>
    </source>
</evidence>
<dbReference type="PANTHER" id="PTHR45266:SF3">
    <property type="entry name" value="OXALOACETATE DECARBOXYLASE ALPHA CHAIN"/>
    <property type="match status" value="1"/>
</dbReference>
<comment type="function">
    <text evidence="8">This protein is a component of the acetyl coenzyme A carboxylase complex; first, biotin carboxylase catalyzes the carboxylation of the carrier protein and then the transcarboxylase transfers the carboxyl group to form malonyl-CoA.</text>
</comment>
<accession>A0ABS3I124</accession>
<keyword evidence="12" id="KW-1185">Reference proteome</keyword>
<comment type="caution">
    <text evidence="11">The sequence shown here is derived from an EMBL/GenBank/DDBJ whole genome shotgun (WGS) entry which is preliminary data.</text>
</comment>
<proteinExistence type="predicted"/>
<dbReference type="InterPro" id="IPR000089">
    <property type="entry name" value="Biotin_lipoyl"/>
</dbReference>
<evidence type="ECO:0000259" key="10">
    <source>
        <dbReference type="PROSITE" id="PS50968"/>
    </source>
</evidence>
<keyword evidence="4 8" id="KW-0276">Fatty acid metabolism</keyword>
<feature type="region of interest" description="Disordered" evidence="9">
    <location>
        <begin position="38"/>
        <end position="73"/>
    </location>
</feature>
<evidence type="ECO:0000313" key="12">
    <source>
        <dbReference type="Proteomes" id="UP000664832"/>
    </source>
</evidence>
<feature type="compositionally biased region" description="Basic and acidic residues" evidence="9">
    <location>
        <begin position="60"/>
        <end position="69"/>
    </location>
</feature>
<dbReference type="PROSITE" id="PS00188">
    <property type="entry name" value="BIOTIN"/>
    <property type="match status" value="1"/>
</dbReference>
<evidence type="ECO:0000256" key="7">
    <source>
        <dbReference type="ARBA" id="ARBA00023267"/>
    </source>
</evidence>
<dbReference type="NCBIfam" id="TIGR00531">
    <property type="entry name" value="BCCP"/>
    <property type="match status" value="1"/>
</dbReference>
<dbReference type="EMBL" id="JAFLWI010000012">
    <property type="protein sequence ID" value="MBO0482424.1"/>
    <property type="molecule type" value="Genomic_DNA"/>
</dbReference>
<name>A0ABS3I124_9ENTE</name>
<feature type="domain" description="Lipoyl-binding" evidence="10">
    <location>
        <begin position="83"/>
        <end position="159"/>
    </location>
</feature>
<dbReference type="PROSITE" id="PS50968">
    <property type="entry name" value="BIOTINYL_LIPOYL"/>
    <property type="match status" value="1"/>
</dbReference>
<evidence type="ECO:0000256" key="2">
    <source>
        <dbReference type="ARBA" id="ARBA00017562"/>
    </source>
</evidence>
<reference evidence="11 12" key="1">
    <citation type="submission" date="2021-03" db="EMBL/GenBank/DDBJ databases">
        <title>Enterococcal diversity collection.</title>
        <authorList>
            <person name="Gilmore M.S."/>
            <person name="Schwartzman J."/>
            <person name="Van Tyne D."/>
            <person name="Martin M."/>
            <person name="Earl A.M."/>
            <person name="Manson A.L."/>
            <person name="Straub T."/>
            <person name="Salamzade R."/>
            <person name="Saavedra J."/>
            <person name="Lebreton F."/>
            <person name="Prichula J."/>
            <person name="Schaufler K."/>
            <person name="Gaca A."/>
            <person name="Sgardioli B."/>
            <person name="Wagenaar J."/>
            <person name="Strong T."/>
        </authorList>
    </citation>
    <scope>NUCLEOTIDE SEQUENCE [LARGE SCALE GENOMIC DNA]</scope>
    <source>
        <strain evidence="11 12">MSG2901</strain>
    </source>
</reference>
<comment type="pathway">
    <text evidence="1 8">Lipid metabolism; fatty acid biosynthesis.</text>
</comment>
<dbReference type="InterPro" id="IPR050709">
    <property type="entry name" value="Biotin_Carboxyl_Carrier/Decarb"/>
</dbReference>
<dbReference type="CDD" id="cd06850">
    <property type="entry name" value="biotinyl_domain"/>
    <property type="match status" value="1"/>
</dbReference>
<dbReference type="Gene3D" id="2.40.50.100">
    <property type="match status" value="1"/>
</dbReference>
<keyword evidence="6 8" id="KW-0275">Fatty acid biosynthesis</keyword>
<dbReference type="InterPro" id="IPR001249">
    <property type="entry name" value="AcCoA_biotinCC"/>
</dbReference>
<evidence type="ECO:0000256" key="3">
    <source>
        <dbReference type="ARBA" id="ARBA00022516"/>
    </source>
</evidence>
<evidence type="ECO:0000256" key="9">
    <source>
        <dbReference type="SAM" id="MobiDB-lite"/>
    </source>
</evidence>
<keyword evidence="5 8" id="KW-0443">Lipid metabolism</keyword>
<evidence type="ECO:0000256" key="1">
    <source>
        <dbReference type="ARBA" id="ARBA00005194"/>
    </source>
</evidence>
<evidence type="ECO:0000256" key="8">
    <source>
        <dbReference type="RuleBase" id="RU364072"/>
    </source>
</evidence>
<evidence type="ECO:0000256" key="6">
    <source>
        <dbReference type="ARBA" id="ARBA00023160"/>
    </source>
</evidence>
<dbReference type="RefSeq" id="WP_206899137.1">
    <property type="nucleotide sequence ID" value="NZ_JAFLWI010000012.1"/>
</dbReference>
<gene>
    <name evidence="11" type="primary">accB</name>
    <name evidence="11" type="ORF">JZO71_08825</name>
</gene>
<dbReference type="Proteomes" id="UP000664832">
    <property type="component" value="Unassembled WGS sequence"/>
</dbReference>
<dbReference type="PANTHER" id="PTHR45266">
    <property type="entry name" value="OXALOACETATE DECARBOXYLASE ALPHA CHAIN"/>
    <property type="match status" value="1"/>
</dbReference>
<organism evidence="11 12">
    <name type="scientific">Candidatus Enterococcus courvalinii</name>
    <dbReference type="NCBI Taxonomy" id="2815329"/>
    <lineage>
        <taxon>Bacteria</taxon>
        <taxon>Bacillati</taxon>
        <taxon>Bacillota</taxon>
        <taxon>Bacilli</taxon>
        <taxon>Lactobacillales</taxon>
        <taxon>Enterococcaceae</taxon>
        <taxon>Enterococcus</taxon>
    </lineage>
</organism>
<dbReference type="InterPro" id="IPR001882">
    <property type="entry name" value="Biotin_BS"/>
</dbReference>
<dbReference type="SUPFAM" id="SSF51230">
    <property type="entry name" value="Single hybrid motif"/>
    <property type="match status" value="1"/>
</dbReference>
<sequence>MNISEIKELVTQFDQSSLTEFDLREGQFELYMNKNNTSRGAATAPQTMEAPAVQPVSAKPEIKPDEPVKEQSVVADTKQEIEGIEVKSPIVGVVYLQPSPDKPAYKKVGDQVAKGEIICIIEAMKLMNEITSEFDGEIVEILVENEEVVEFGQPLVKIQPK</sequence>
<keyword evidence="7 8" id="KW-0092">Biotin</keyword>
<dbReference type="PRINTS" id="PR01071">
    <property type="entry name" value="ACOABIOTINCC"/>
</dbReference>
<dbReference type="Pfam" id="PF00364">
    <property type="entry name" value="Biotin_lipoyl"/>
    <property type="match status" value="1"/>
</dbReference>
<evidence type="ECO:0000256" key="5">
    <source>
        <dbReference type="ARBA" id="ARBA00023098"/>
    </source>
</evidence>
<protein>
    <recommendedName>
        <fullName evidence="2 8">Biotin carboxyl carrier protein of acetyl-CoA carboxylase</fullName>
    </recommendedName>
</protein>
<keyword evidence="3 8" id="KW-0444">Lipid biosynthesis</keyword>
<dbReference type="InterPro" id="IPR011053">
    <property type="entry name" value="Single_hybrid_motif"/>
</dbReference>
<evidence type="ECO:0000313" key="11">
    <source>
        <dbReference type="EMBL" id="MBO0482424.1"/>
    </source>
</evidence>